<proteinExistence type="predicted"/>
<feature type="transmembrane region" description="Helical" evidence="2">
    <location>
        <begin position="46"/>
        <end position="68"/>
    </location>
</feature>
<keyword evidence="4" id="KW-1185">Reference proteome</keyword>
<name>A0A9P6Q0G5_9FUNG</name>
<feature type="non-terminal residue" evidence="3">
    <location>
        <position position="1"/>
    </location>
</feature>
<protein>
    <submittedName>
        <fullName evidence="3">Uncharacterized protein</fullName>
    </submittedName>
</protein>
<accession>A0A9P6Q0G5</accession>
<feature type="transmembrane region" description="Helical" evidence="2">
    <location>
        <begin position="12"/>
        <end position="34"/>
    </location>
</feature>
<gene>
    <name evidence="3" type="ORF">DFQ27_004869</name>
</gene>
<evidence type="ECO:0000313" key="3">
    <source>
        <dbReference type="EMBL" id="KAG0257974.1"/>
    </source>
</evidence>
<evidence type="ECO:0000256" key="2">
    <source>
        <dbReference type="SAM" id="Phobius"/>
    </source>
</evidence>
<dbReference type="AlphaFoldDB" id="A0A9P6Q0G5"/>
<reference evidence="3" key="1">
    <citation type="journal article" date="2020" name="Fungal Divers.">
        <title>Resolving the Mortierellaceae phylogeny through synthesis of multi-gene phylogenetics and phylogenomics.</title>
        <authorList>
            <person name="Vandepol N."/>
            <person name="Liber J."/>
            <person name="Desiro A."/>
            <person name="Na H."/>
            <person name="Kennedy M."/>
            <person name="Barry K."/>
            <person name="Grigoriev I.V."/>
            <person name="Miller A.N."/>
            <person name="O'Donnell K."/>
            <person name="Stajich J.E."/>
            <person name="Bonito G."/>
        </authorList>
    </citation>
    <scope>NUCLEOTIDE SEQUENCE</scope>
    <source>
        <strain evidence="3">BC1065</strain>
    </source>
</reference>
<keyword evidence="2" id="KW-0472">Membrane</keyword>
<feature type="region of interest" description="Disordered" evidence="1">
    <location>
        <begin position="187"/>
        <end position="211"/>
    </location>
</feature>
<organism evidence="3 4">
    <name type="scientific">Actinomortierella ambigua</name>
    <dbReference type="NCBI Taxonomy" id="1343610"/>
    <lineage>
        <taxon>Eukaryota</taxon>
        <taxon>Fungi</taxon>
        <taxon>Fungi incertae sedis</taxon>
        <taxon>Mucoromycota</taxon>
        <taxon>Mortierellomycotina</taxon>
        <taxon>Mortierellomycetes</taxon>
        <taxon>Mortierellales</taxon>
        <taxon>Mortierellaceae</taxon>
        <taxon>Actinomortierella</taxon>
    </lineage>
</organism>
<feature type="transmembrane region" description="Helical" evidence="2">
    <location>
        <begin position="158"/>
        <end position="178"/>
    </location>
</feature>
<feature type="transmembrane region" description="Helical" evidence="2">
    <location>
        <begin position="95"/>
        <end position="114"/>
    </location>
</feature>
<keyword evidence="2" id="KW-1133">Transmembrane helix</keyword>
<sequence>MNKSVPKSQLLLWGIIMVLLLVSIVISITSVVVDSQQLVSTFYGKMLGPLATEVVLLVLYVHASVRYLQLRRHAHRYPTANDNNNSNLPRNLHHYHSLFFIGLTLLFAFVLLGVSSTRLFRYGFTATNQCRFVYYDTNSVYYDPKGGQLRTGLSCSMWVAQLWMGAITSLIIIVDTFIHGCKAAPRPHAQSSSPSSYEMGPPPPPHSASSQYYVAPVPHLLQQQNQQQ</sequence>
<dbReference type="EMBL" id="JAAAJB010000341">
    <property type="protein sequence ID" value="KAG0257974.1"/>
    <property type="molecule type" value="Genomic_DNA"/>
</dbReference>
<evidence type="ECO:0000256" key="1">
    <source>
        <dbReference type="SAM" id="MobiDB-lite"/>
    </source>
</evidence>
<comment type="caution">
    <text evidence="3">The sequence shown here is derived from an EMBL/GenBank/DDBJ whole genome shotgun (WGS) entry which is preliminary data.</text>
</comment>
<dbReference type="OrthoDB" id="10502614at2759"/>
<keyword evidence="2" id="KW-0812">Transmembrane</keyword>
<dbReference type="Proteomes" id="UP000807716">
    <property type="component" value="Unassembled WGS sequence"/>
</dbReference>
<evidence type="ECO:0000313" key="4">
    <source>
        <dbReference type="Proteomes" id="UP000807716"/>
    </source>
</evidence>